<dbReference type="Proteomes" id="UP000297496">
    <property type="component" value="Unassembled WGS sequence"/>
</dbReference>
<name>A0A4Z1CGF0_9ACTN</name>
<feature type="transmembrane region" description="Helical" evidence="2">
    <location>
        <begin position="319"/>
        <end position="341"/>
    </location>
</feature>
<organism evidence="3 4">
    <name type="scientific">Nocardioides eburneiflavus</name>
    <dbReference type="NCBI Taxonomy" id="2518372"/>
    <lineage>
        <taxon>Bacteria</taxon>
        <taxon>Bacillati</taxon>
        <taxon>Actinomycetota</taxon>
        <taxon>Actinomycetes</taxon>
        <taxon>Propionibacteriales</taxon>
        <taxon>Nocardioidaceae</taxon>
        <taxon>Nocardioides</taxon>
    </lineage>
</organism>
<sequence length="393" mass="40861">MTSASTPVARLVLALGAVLIALGEVPRVVEADRLAWIVPLDALFHSSAVGGTLVLAALAHVTTTGMLRAREVGRTATVFVLLKVLALLWLLQLVVLVVVALARAVDSLAPATNLTGEMWSTVLTFRWNLWLSGHMLEVPAELLGLALLSIAAQLVTLLAVVLVALPRRWNRVVLAVAAAVAAVVVAGLRVRVLDLQDPYVLLLDTFARSDAFFVGVVAGCLVALGRDVGPSAGALVSLVGVVLSSGFVSTDQHLVLQLPAAALFAGVALLDLGARPGDSLLGGLAGSRQVASLAVVWAPLVACVTPAAVVIGRRDEMNWVLRVTVLVIVVTIITRVALAVAGRIRIPDRPISLSGVVELWRRAVAEADAEVRGGHRGRSTPGPRDDGGGDGAD</sequence>
<comment type="caution">
    <text evidence="3">The sequence shown here is derived from an EMBL/GenBank/DDBJ whole genome shotgun (WGS) entry which is preliminary data.</text>
</comment>
<accession>A0A4Z1CGF0</accession>
<dbReference type="EMBL" id="SRRO01000001">
    <property type="protein sequence ID" value="TGN65535.1"/>
    <property type="molecule type" value="Genomic_DNA"/>
</dbReference>
<feature type="transmembrane region" description="Helical" evidence="2">
    <location>
        <begin position="79"/>
        <end position="102"/>
    </location>
</feature>
<feature type="transmembrane region" description="Helical" evidence="2">
    <location>
        <begin position="142"/>
        <end position="165"/>
    </location>
</feature>
<reference evidence="3 4" key="1">
    <citation type="submission" date="2019-04" db="EMBL/GenBank/DDBJ databases">
        <title>Three New Species of Nocardioides, Nocardioides euryhalodurans sp. nov., Nocardioides seonyuensis sp. nov. and Nocardioides eburneoflavus sp. nov. Isolated from Soil.</title>
        <authorList>
            <person name="Roh S.G."/>
            <person name="Lee C."/>
            <person name="Kim M.-K."/>
            <person name="Kim S.B."/>
        </authorList>
    </citation>
    <scope>NUCLEOTIDE SEQUENCE [LARGE SCALE GENOMIC DNA]</scope>
    <source>
        <strain evidence="3 4">MMS17-SY213</strain>
    </source>
</reference>
<protein>
    <submittedName>
        <fullName evidence="3">Uncharacterized protein</fullName>
    </submittedName>
</protein>
<dbReference type="AlphaFoldDB" id="A0A4Z1CGF0"/>
<evidence type="ECO:0000313" key="4">
    <source>
        <dbReference type="Proteomes" id="UP000297496"/>
    </source>
</evidence>
<feature type="transmembrane region" description="Helical" evidence="2">
    <location>
        <begin position="172"/>
        <end position="193"/>
    </location>
</feature>
<feature type="transmembrane region" description="Helical" evidence="2">
    <location>
        <begin position="231"/>
        <end position="248"/>
    </location>
</feature>
<keyword evidence="2" id="KW-1133">Transmembrane helix</keyword>
<evidence type="ECO:0000256" key="2">
    <source>
        <dbReference type="SAM" id="Phobius"/>
    </source>
</evidence>
<feature type="transmembrane region" description="Helical" evidence="2">
    <location>
        <begin position="47"/>
        <end position="67"/>
    </location>
</feature>
<dbReference type="RefSeq" id="WP_135840030.1">
    <property type="nucleotide sequence ID" value="NZ_SRRO01000001.1"/>
</dbReference>
<keyword evidence="2" id="KW-0812">Transmembrane</keyword>
<proteinExistence type="predicted"/>
<keyword evidence="2" id="KW-0472">Membrane</keyword>
<evidence type="ECO:0000313" key="3">
    <source>
        <dbReference type="EMBL" id="TGN65535.1"/>
    </source>
</evidence>
<gene>
    <name evidence="3" type="ORF">EXE59_17410</name>
</gene>
<feature type="transmembrane region" description="Helical" evidence="2">
    <location>
        <begin position="293"/>
        <end position="313"/>
    </location>
</feature>
<evidence type="ECO:0000256" key="1">
    <source>
        <dbReference type="SAM" id="MobiDB-lite"/>
    </source>
</evidence>
<feature type="transmembrane region" description="Helical" evidence="2">
    <location>
        <begin position="254"/>
        <end position="272"/>
    </location>
</feature>
<keyword evidence="4" id="KW-1185">Reference proteome</keyword>
<feature type="region of interest" description="Disordered" evidence="1">
    <location>
        <begin position="371"/>
        <end position="393"/>
    </location>
</feature>